<protein>
    <submittedName>
        <fullName evidence="2">3842_t:CDS:1</fullName>
    </submittedName>
</protein>
<sequence>NLGPSLSLFIAFFAGSSLDKDSIDSFGKDADVARESDEDTDANVDEEDSSDADENVDEELDSSSEDTVKNMDKEVDSSDEDADDVFGEE</sequence>
<feature type="non-terminal residue" evidence="2">
    <location>
        <position position="89"/>
    </location>
</feature>
<accession>A0A9N9JM89</accession>
<reference evidence="2" key="1">
    <citation type="submission" date="2021-06" db="EMBL/GenBank/DDBJ databases">
        <authorList>
            <person name="Kallberg Y."/>
            <person name="Tangrot J."/>
            <person name="Rosling A."/>
        </authorList>
    </citation>
    <scope>NUCLEOTIDE SEQUENCE</scope>
    <source>
        <strain evidence="2">IN212</strain>
    </source>
</reference>
<dbReference type="EMBL" id="CAJVPZ010057953">
    <property type="protein sequence ID" value="CAG8787461.1"/>
    <property type="molecule type" value="Genomic_DNA"/>
</dbReference>
<feature type="compositionally biased region" description="Basic and acidic residues" evidence="1">
    <location>
        <begin position="66"/>
        <end position="76"/>
    </location>
</feature>
<feature type="compositionally biased region" description="Acidic residues" evidence="1">
    <location>
        <begin position="36"/>
        <end position="64"/>
    </location>
</feature>
<evidence type="ECO:0000313" key="2">
    <source>
        <dbReference type="EMBL" id="CAG8787461.1"/>
    </source>
</evidence>
<dbReference type="AlphaFoldDB" id="A0A9N9JM89"/>
<evidence type="ECO:0000313" key="3">
    <source>
        <dbReference type="Proteomes" id="UP000789396"/>
    </source>
</evidence>
<evidence type="ECO:0000256" key="1">
    <source>
        <dbReference type="SAM" id="MobiDB-lite"/>
    </source>
</evidence>
<name>A0A9N9JM89_9GLOM</name>
<gene>
    <name evidence="2" type="ORF">RFULGI_LOCUS16391</name>
</gene>
<comment type="caution">
    <text evidence="2">The sequence shown here is derived from an EMBL/GenBank/DDBJ whole genome shotgun (WGS) entry which is preliminary data.</text>
</comment>
<proteinExistence type="predicted"/>
<feature type="region of interest" description="Disordered" evidence="1">
    <location>
        <begin position="30"/>
        <end position="89"/>
    </location>
</feature>
<organism evidence="2 3">
    <name type="scientific">Racocetra fulgida</name>
    <dbReference type="NCBI Taxonomy" id="60492"/>
    <lineage>
        <taxon>Eukaryota</taxon>
        <taxon>Fungi</taxon>
        <taxon>Fungi incertae sedis</taxon>
        <taxon>Mucoromycota</taxon>
        <taxon>Glomeromycotina</taxon>
        <taxon>Glomeromycetes</taxon>
        <taxon>Diversisporales</taxon>
        <taxon>Gigasporaceae</taxon>
        <taxon>Racocetra</taxon>
    </lineage>
</organism>
<dbReference type="Proteomes" id="UP000789396">
    <property type="component" value="Unassembled WGS sequence"/>
</dbReference>
<feature type="non-terminal residue" evidence="2">
    <location>
        <position position="1"/>
    </location>
</feature>
<feature type="compositionally biased region" description="Acidic residues" evidence="1">
    <location>
        <begin position="77"/>
        <end position="89"/>
    </location>
</feature>
<keyword evidence="3" id="KW-1185">Reference proteome</keyword>